<feature type="binding site" evidence="12">
    <location>
        <position position="530"/>
    </location>
    <ligand>
        <name>FAD</name>
        <dbReference type="ChEBI" id="CHEBI:57692"/>
    </ligand>
</feature>
<keyword evidence="10" id="KW-0325">Glycoprotein</keyword>
<name>A0A6P5THY6_PRUAV</name>
<dbReference type="GO" id="GO:0050660">
    <property type="term" value="F:flavin adenine dinucleotide binding"/>
    <property type="evidence" value="ECO:0007669"/>
    <property type="project" value="InterPro"/>
</dbReference>
<dbReference type="RefSeq" id="XP_021826722.1">
    <property type="nucleotide sequence ID" value="XM_021971030.1"/>
</dbReference>
<dbReference type="Pfam" id="PF00732">
    <property type="entry name" value="GMC_oxred_N"/>
    <property type="match status" value="1"/>
</dbReference>
<dbReference type="InterPro" id="IPR000172">
    <property type="entry name" value="GMC_OxRdtase_N"/>
</dbReference>
<feature type="domain" description="Glucose-methanol-choline oxidoreductase C-terminal" evidence="16">
    <location>
        <begin position="408"/>
        <end position="549"/>
    </location>
</feature>
<feature type="binding site" evidence="12">
    <location>
        <begin position="541"/>
        <end position="542"/>
    </location>
    <ligand>
        <name>FAD</name>
        <dbReference type="ChEBI" id="CHEBI:57692"/>
    </ligand>
</feature>
<dbReference type="PANTHER" id="PTHR45968">
    <property type="entry name" value="OSJNBA0019K04.7 PROTEIN"/>
    <property type="match status" value="1"/>
</dbReference>
<dbReference type="SUPFAM" id="SSF54373">
    <property type="entry name" value="FAD-linked reductases, C-terminal domain"/>
    <property type="match status" value="1"/>
</dbReference>
<dbReference type="Pfam" id="PF05199">
    <property type="entry name" value="GMC_oxred_C"/>
    <property type="match status" value="1"/>
</dbReference>
<feature type="binding site" evidence="12">
    <location>
        <position position="258"/>
    </location>
    <ligand>
        <name>FAD</name>
        <dbReference type="ChEBI" id="CHEBI:57692"/>
    </ligand>
</feature>
<evidence type="ECO:0000313" key="17">
    <source>
        <dbReference type="Proteomes" id="UP000515124"/>
    </source>
</evidence>
<evidence type="ECO:0000256" key="13">
    <source>
        <dbReference type="PIRSR" id="PIRSR000137-3"/>
    </source>
</evidence>
<evidence type="ECO:0000259" key="16">
    <source>
        <dbReference type="Pfam" id="PF05199"/>
    </source>
</evidence>
<evidence type="ECO:0000256" key="14">
    <source>
        <dbReference type="SAM" id="SignalP"/>
    </source>
</evidence>
<evidence type="ECO:0000256" key="1">
    <source>
        <dbReference type="ARBA" id="ARBA00001147"/>
    </source>
</evidence>
<organism evidence="17 18">
    <name type="scientific">Prunus avium</name>
    <name type="common">Cherry</name>
    <name type="synonym">Cerasus avium</name>
    <dbReference type="NCBI Taxonomy" id="42229"/>
    <lineage>
        <taxon>Eukaryota</taxon>
        <taxon>Viridiplantae</taxon>
        <taxon>Streptophyta</taxon>
        <taxon>Embryophyta</taxon>
        <taxon>Tracheophyta</taxon>
        <taxon>Spermatophyta</taxon>
        <taxon>Magnoliopsida</taxon>
        <taxon>eudicotyledons</taxon>
        <taxon>Gunneridae</taxon>
        <taxon>Pentapetalae</taxon>
        <taxon>rosids</taxon>
        <taxon>fabids</taxon>
        <taxon>Rosales</taxon>
        <taxon>Rosaceae</taxon>
        <taxon>Amygdaloideae</taxon>
        <taxon>Amygdaleae</taxon>
        <taxon>Prunus</taxon>
    </lineage>
</organism>
<evidence type="ECO:0000256" key="3">
    <source>
        <dbReference type="ARBA" id="ARBA00010790"/>
    </source>
</evidence>
<evidence type="ECO:0000256" key="12">
    <source>
        <dbReference type="PIRSR" id="PIRSR000137-2"/>
    </source>
</evidence>
<evidence type="ECO:0000256" key="5">
    <source>
        <dbReference type="ARBA" id="ARBA00013074"/>
    </source>
</evidence>
<comment type="catalytic activity">
    <reaction evidence="1">
        <text>(R)-mandelonitrile = benzaldehyde + hydrogen cyanide</text>
        <dbReference type="Rhea" id="RHEA:18313"/>
        <dbReference type="ChEBI" id="CHEBI:17169"/>
        <dbReference type="ChEBI" id="CHEBI:18407"/>
        <dbReference type="ChEBI" id="CHEBI:18450"/>
        <dbReference type="EC" id="4.1.2.10"/>
    </reaction>
</comment>
<evidence type="ECO:0000256" key="2">
    <source>
        <dbReference type="ARBA" id="ARBA00001974"/>
    </source>
</evidence>
<keyword evidence="9 13" id="KW-1015">Disulfide bond</keyword>
<dbReference type="GO" id="GO:0016614">
    <property type="term" value="F:oxidoreductase activity, acting on CH-OH group of donors"/>
    <property type="evidence" value="ECO:0007669"/>
    <property type="project" value="InterPro"/>
</dbReference>
<dbReference type="GO" id="GO:0046593">
    <property type="term" value="F:mandelonitrile lyase activity"/>
    <property type="evidence" value="ECO:0007669"/>
    <property type="project" value="UniProtKB-EC"/>
</dbReference>
<dbReference type="InterPro" id="IPR012132">
    <property type="entry name" value="GMC_OxRdtase"/>
</dbReference>
<dbReference type="PIRSF" id="PIRSF000137">
    <property type="entry name" value="Alcohol_oxidase"/>
    <property type="match status" value="1"/>
</dbReference>
<evidence type="ECO:0000256" key="8">
    <source>
        <dbReference type="ARBA" id="ARBA00022827"/>
    </source>
</evidence>
<evidence type="ECO:0000256" key="6">
    <source>
        <dbReference type="ARBA" id="ARBA00022630"/>
    </source>
</evidence>
<dbReference type="AlphaFoldDB" id="A0A6P5THY6"/>
<reference evidence="18" key="1">
    <citation type="submission" date="2025-08" db="UniProtKB">
        <authorList>
            <consortium name="RefSeq"/>
        </authorList>
    </citation>
    <scope>IDENTIFICATION</scope>
</reference>
<dbReference type="InterPro" id="IPR036188">
    <property type="entry name" value="FAD/NAD-bd_sf"/>
</dbReference>
<sequence>MEKSRIGVVVFLLYLSVFYPQSEVQSFATPSHHVLLTQSIASISSYFADLSYMKFVYNSTDLPLEEVYDYIVVGGGTAGCPLAATLSAKYSVLLLEKGSVPSAYPSVLRQDEILTTLMLEDDGKTPAERFTSEDGVANVRGRVLGGSSMINIGIYSRADKDFYGNSGIEWDMDLVSKAYHWVENTIISPPNVSRWQSVVKEGLLEAGISPDNGYTLNHIPGTKVSGTYFDNQGRRHGAVELLNLGNPKNLRVAVHATVERIIFSSNAPSLSARGIVYSDSKGRSHKAFIRGKGEVILSAGAIGSTQLLLLSGVGPESYLSSIKIPVVHPEPYIGQFMRDNPRNYITILPPFQLDASSAQIVGITSDFYIETFSGLPFSTPPFSVFPDPSFSTKINSTFGQIVYKIPGPLSYGSLRLQSSYDVKVGPNVRFNYFAKPLDLARCVSATRKVGDLLSTNSLKPFKAQDLPGIDGFNLFGPPLPMNLTDTASVETFCRETVASFWHYHGGCLVGKVVDGDLRVKGINALRVVDGSTVKFSPGTNPQATLMMLGRYIGVKMLKER</sequence>
<dbReference type="InterPro" id="IPR051871">
    <property type="entry name" value="GMC_Oxidoreductase-Related"/>
</dbReference>
<dbReference type="Gene3D" id="3.50.50.60">
    <property type="entry name" value="FAD/NAD(P)-binding domain"/>
    <property type="match status" value="1"/>
</dbReference>
<gene>
    <name evidence="18" type="primary">LOC110767481</name>
</gene>
<comment type="similarity">
    <text evidence="3">Belongs to the GMC oxidoreductase family.</text>
</comment>
<keyword evidence="8 12" id="KW-0274">FAD</keyword>
<dbReference type="GeneID" id="110767481"/>
<evidence type="ECO:0000256" key="10">
    <source>
        <dbReference type="ARBA" id="ARBA00023180"/>
    </source>
</evidence>
<comment type="cofactor">
    <cofactor evidence="2 12">
        <name>FAD</name>
        <dbReference type="ChEBI" id="CHEBI:57692"/>
    </cofactor>
</comment>
<protein>
    <recommendedName>
        <fullName evidence="5">(R)-mandelonitrile lyase</fullName>
        <ecNumber evidence="5">4.1.2.10</ecNumber>
    </recommendedName>
</protein>
<feature type="binding site" evidence="12">
    <location>
        <begin position="501"/>
        <end position="502"/>
    </location>
    <ligand>
        <name>FAD</name>
        <dbReference type="ChEBI" id="CHEBI:57692"/>
    </ligand>
</feature>
<feature type="binding site" evidence="12">
    <location>
        <position position="143"/>
    </location>
    <ligand>
        <name>FAD</name>
        <dbReference type="ChEBI" id="CHEBI:57692"/>
    </ligand>
</feature>
<evidence type="ECO:0000256" key="9">
    <source>
        <dbReference type="ARBA" id="ARBA00023157"/>
    </source>
</evidence>
<keyword evidence="17" id="KW-1185">Reference proteome</keyword>
<evidence type="ECO:0000256" key="4">
    <source>
        <dbReference type="ARBA" id="ARBA00011245"/>
    </source>
</evidence>
<evidence type="ECO:0000256" key="11">
    <source>
        <dbReference type="ARBA" id="ARBA00023239"/>
    </source>
</evidence>
<feature type="disulfide bond" evidence="13">
    <location>
        <begin position="442"/>
        <end position="493"/>
    </location>
</feature>
<evidence type="ECO:0000313" key="18">
    <source>
        <dbReference type="RefSeq" id="XP_021826722.1"/>
    </source>
</evidence>
<dbReference type="Gene3D" id="3.30.410.40">
    <property type="match status" value="1"/>
</dbReference>
<comment type="subunit">
    <text evidence="4">Monomer.</text>
</comment>
<dbReference type="PANTHER" id="PTHR45968:SF23">
    <property type="entry name" value="GLUCOSE-METHANOL-CHOLINE OXIDOREDUCTASE N-TERMINAL DOMAIN-CONTAINING PROTEIN"/>
    <property type="match status" value="1"/>
</dbReference>
<dbReference type="SUPFAM" id="SSF51905">
    <property type="entry name" value="FAD/NAD(P)-binding domain"/>
    <property type="match status" value="1"/>
</dbReference>
<feature type="chain" id="PRO_5028281339" description="(R)-mandelonitrile lyase" evidence="14">
    <location>
        <begin position="25"/>
        <end position="560"/>
    </location>
</feature>
<keyword evidence="6" id="KW-0285">Flavoprotein</keyword>
<dbReference type="InterPro" id="IPR007867">
    <property type="entry name" value="GMC_OxRtase_C"/>
</dbReference>
<proteinExistence type="inferred from homology"/>
<evidence type="ECO:0000256" key="7">
    <source>
        <dbReference type="ARBA" id="ARBA00022729"/>
    </source>
</evidence>
<dbReference type="KEGG" id="pavi:110767481"/>
<feature type="domain" description="Glucose-methanol-choline oxidoreductase N-terminal" evidence="15">
    <location>
        <begin position="68"/>
        <end position="335"/>
    </location>
</feature>
<evidence type="ECO:0000259" key="15">
    <source>
        <dbReference type="Pfam" id="PF00732"/>
    </source>
</evidence>
<feature type="signal peptide" evidence="14">
    <location>
        <begin position="1"/>
        <end position="24"/>
    </location>
</feature>
<keyword evidence="7 14" id="KW-0732">Signal</keyword>
<accession>A0A6P5THY6</accession>
<keyword evidence="11" id="KW-0456">Lyase</keyword>
<dbReference type="Proteomes" id="UP000515124">
    <property type="component" value="Unplaced"/>
</dbReference>
<dbReference type="EC" id="4.1.2.10" evidence="5"/>